<proteinExistence type="inferred from homology"/>
<keyword evidence="15" id="KW-1185">Reference proteome</keyword>
<evidence type="ECO:0000259" key="12">
    <source>
        <dbReference type="Pfam" id="PF00593"/>
    </source>
</evidence>
<evidence type="ECO:0000256" key="3">
    <source>
        <dbReference type="ARBA" id="ARBA00022452"/>
    </source>
</evidence>
<dbReference type="Gene3D" id="2.40.170.20">
    <property type="entry name" value="TonB-dependent receptor, beta-barrel domain"/>
    <property type="match status" value="1"/>
</dbReference>
<dbReference type="InterPro" id="IPR039426">
    <property type="entry name" value="TonB-dep_rcpt-like"/>
</dbReference>
<comment type="subcellular location">
    <subcellularLocation>
        <location evidence="1 9">Cell outer membrane</location>
        <topology evidence="1 9">Multi-pass membrane protein</topology>
    </subcellularLocation>
</comment>
<dbReference type="Gene3D" id="2.170.130.10">
    <property type="entry name" value="TonB-dependent receptor, plug domain"/>
    <property type="match status" value="1"/>
</dbReference>
<evidence type="ECO:0000256" key="11">
    <source>
        <dbReference type="SAM" id="SignalP"/>
    </source>
</evidence>
<dbReference type="InterPro" id="IPR037066">
    <property type="entry name" value="Plug_dom_sf"/>
</dbReference>
<evidence type="ECO:0000256" key="1">
    <source>
        <dbReference type="ARBA" id="ARBA00004571"/>
    </source>
</evidence>
<keyword evidence="6 10" id="KW-0798">TonB box</keyword>
<dbReference type="eggNOG" id="COG4771">
    <property type="taxonomic scope" value="Bacteria"/>
</dbReference>
<feature type="domain" description="TonB-dependent receptor plug" evidence="13">
    <location>
        <begin position="43"/>
        <end position="138"/>
    </location>
</feature>
<dbReference type="PROSITE" id="PS52016">
    <property type="entry name" value="TONB_DEPENDENT_REC_3"/>
    <property type="match status" value="1"/>
</dbReference>
<dbReference type="Pfam" id="PF07715">
    <property type="entry name" value="Plug"/>
    <property type="match status" value="1"/>
</dbReference>
<keyword evidence="7 9" id="KW-0472">Membrane</keyword>
<keyword evidence="4 9" id="KW-0812">Transmembrane</keyword>
<dbReference type="GO" id="GO:0044718">
    <property type="term" value="P:siderophore transmembrane transport"/>
    <property type="evidence" value="ECO:0007669"/>
    <property type="project" value="TreeGrafter"/>
</dbReference>
<feature type="chain" id="PRO_5002786165" evidence="11">
    <location>
        <begin position="23"/>
        <end position="668"/>
    </location>
</feature>
<evidence type="ECO:0000256" key="9">
    <source>
        <dbReference type="PROSITE-ProRule" id="PRU01360"/>
    </source>
</evidence>
<dbReference type="CDD" id="cd01347">
    <property type="entry name" value="ligand_gated_channel"/>
    <property type="match status" value="1"/>
</dbReference>
<dbReference type="OrthoDB" id="9800913at2"/>
<dbReference type="AlphaFoldDB" id="B3E8S7"/>
<keyword evidence="5 11" id="KW-0732">Signal</keyword>
<keyword evidence="14" id="KW-0675">Receptor</keyword>
<keyword evidence="3 9" id="KW-1134">Transmembrane beta strand</keyword>
<dbReference type="HOGENOM" id="CLU_014873_2_0_7"/>
<dbReference type="PROSITE" id="PS01156">
    <property type="entry name" value="TONB_DEPENDENT_REC_2"/>
    <property type="match status" value="1"/>
</dbReference>
<organism evidence="14 15">
    <name type="scientific">Trichlorobacter lovleyi (strain ATCC BAA-1151 / DSM 17278 / SZ)</name>
    <name type="common">Geobacter lovleyi</name>
    <dbReference type="NCBI Taxonomy" id="398767"/>
    <lineage>
        <taxon>Bacteria</taxon>
        <taxon>Pseudomonadati</taxon>
        <taxon>Thermodesulfobacteriota</taxon>
        <taxon>Desulfuromonadia</taxon>
        <taxon>Geobacterales</taxon>
        <taxon>Geobacteraceae</taxon>
        <taxon>Trichlorobacter</taxon>
    </lineage>
</organism>
<dbReference type="InterPro" id="IPR000531">
    <property type="entry name" value="Beta-barrel_TonB"/>
</dbReference>
<dbReference type="PANTHER" id="PTHR30069:SF49">
    <property type="entry name" value="OUTER MEMBRANE PROTEIN C"/>
    <property type="match status" value="1"/>
</dbReference>
<feature type="signal peptide" evidence="11">
    <location>
        <begin position="1"/>
        <end position="22"/>
    </location>
</feature>
<evidence type="ECO:0000256" key="2">
    <source>
        <dbReference type="ARBA" id="ARBA00022448"/>
    </source>
</evidence>
<keyword evidence="2 9" id="KW-0813">Transport</keyword>
<dbReference type="InterPro" id="IPR036942">
    <property type="entry name" value="Beta-barrel_TonB_sf"/>
</dbReference>
<dbReference type="RefSeq" id="WP_012469537.1">
    <property type="nucleotide sequence ID" value="NC_010814.1"/>
</dbReference>
<evidence type="ECO:0000256" key="8">
    <source>
        <dbReference type="ARBA" id="ARBA00023237"/>
    </source>
</evidence>
<accession>B3E8S7</accession>
<protein>
    <submittedName>
        <fullName evidence="14">TonB-dependent receptor</fullName>
    </submittedName>
</protein>
<dbReference type="GO" id="GO:0015344">
    <property type="term" value="F:siderophore uptake transmembrane transporter activity"/>
    <property type="evidence" value="ECO:0007669"/>
    <property type="project" value="TreeGrafter"/>
</dbReference>
<evidence type="ECO:0000313" key="14">
    <source>
        <dbReference type="EMBL" id="ACD95195.1"/>
    </source>
</evidence>
<dbReference type="EMBL" id="CP001089">
    <property type="protein sequence ID" value="ACD95195.1"/>
    <property type="molecule type" value="Genomic_DNA"/>
</dbReference>
<dbReference type="InterPro" id="IPR010917">
    <property type="entry name" value="TonB_rcpt_CS"/>
</dbReference>
<reference evidence="14 15" key="1">
    <citation type="submission" date="2008-05" db="EMBL/GenBank/DDBJ databases">
        <title>Complete sequence of chromosome of Geobacter lovleyi SZ.</title>
        <authorList>
            <consortium name="US DOE Joint Genome Institute"/>
            <person name="Lucas S."/>
            <person name="Copeland A."/>
            <person name="Lapidus A."/>
            <person name="Glavina del Rio T."/>
            <person name="Dalin E."/>
            <person name="Tice H."/>
            <person name="Bruce D."/>
            <person name="Goodwin L."/>
            <person name="Pitluck S."/>
            <person name="Chertkov O."/>
            <person name="Meincke L."/>
            <person name="Brettin T."/>
            <person name="Detter J.C."/>
            <person name="Han C."/>
            <person name="Tapia R."/>
            <person name="Kuske C.R."/>
            <person name="Schmutz J."/>
            <person name="Larimer F."/>
            <person name="Land M."/>
            <person name="Hauser L."/>
            <person name="Kyrpides N."/>
            <person name="Mikhailova N."/>
            <person name="Sung Y."/>
            <person name="Fletcher K.E."/>
            <person name="Ritalahti K.M."/>
            <person name="Loeffler F.E."/>
            <person name="Richardson P."/>
        </authorList>
    </citation>
    <scope>NUCLEOTIDE SEQUENCE [LARGE SCALE GENOMIC DNA]</scope>
    <source>
        <strain evidence="15">ATCC BAA-1151 / DSM 17278 / SZ</strain>
    </source>
</reference>
<dbReference type="PANTHER" id="PTHR30069">
    <property type="entry name" value="TONB-DEPENDENT OUTER MEMBRANE RECEPTOR"/>
    <property type="match status" value="1"/>
</dbReference>
<evidence type="ECO:0000256" key="5">
    <source>
        <dbReference type="ARBA" id="ARBA00022729"/>
    </source>
</evidence>
<dbReference type="InterPro" id="IPR012910">
    <property type="entry name" value="Plug_dom"/>
</dbReference>
<dbReference type="SUPFAM" id="SSF56935">
    <property type="entry name" value="Porins"/>
    <property type="match status" value="1"/>
</dbReference>
<comment type="similarity">
    <text evidence="9 10">Belongs to the TonB-dependent receptor family.</text>
</comment>
<evidence type="ECO:0000313" key="15">
    <source>
        <dbReference type="Proteomes" id="UP000002420"/>
    </source>
</evidence>
<dbReference type="Pfam" id="PF00593">
    <property type="entry name" value="TonB_dep_Rec_b-barrel"/>
    <property type="match status" value="1"/>
</dbReference>
<feature type="domain" description="TonB-dependent receptor-like beta-barrel" evidence="12">
    <location>
        <begin position="231"/>
        <end position="629"/>
    </location>
</feature>
<dbReference type="Proteomes" id="UP000002420">
    <property type="component" value="Chromosome"/>
</dbReference>
<dbReference type="GO" id="GO:0009279">
    <property type="term" value="C:cell outer membrane"/>
    <property type="evidence" value="ECO:0007669"/>
    <property type="project" value="UniProtKB-SubCell"/>
</dbReference>
<gene>
    <name evidence="14" type="ordered locus">Glov_1476</name>
</gene>
<evidence type="ECO:0000256" key="6">
    <source>
        <dbReference type="ARBA" id="ARBA00023077"/>
    </source>
</evidence>
<evidence type="ECO:0000259" key="13">
    <source>
        <dbReference type="Pfam" id="PF07715"/>
    </source>
</evidence>
<name>B3E8S7_TRIL1</name>
<keyword evidence="8 9" id="KW-0998">Cell outer membrane</keyword>
<evidence type="ECO:0000256" key="4">
    <source>
        <dbReference type="ARBA" id="ARBA00022692"/>
    </source>
</evidence>
<dbReference type="KEGG" id="glo:Glov_1476"/>
<evidence type="ECO:0000256" key="10">
    <source>
        <dbReference type="RuleBase" id="RU003357"/>
    </source>
</evidence>
<evidence type="ECO:0000256" key="7">
    <source>
        <dbReference type="ARBA" id="ARBA00023136"/>
    </source>
</evidence>
<sequence length="668" mass="74527">MTVQQLSLLALLLTLTAQTARAEHLLLDEIIVRADKESPKEESLSVREVRESPARDMGEALKQVEGINIVHKGAIANDVVLRGFQKDNINVLVDGVRLHGACPSRMDPPSFHYDFAEIEQVRIIKGPYDLSNPGGLGGLIDAQTKRPGKGFGGELSLGYGDWHGTNAAATASYGTERYDALMGYAYKYSDVPQSGNGKLLTQIYPATSPNRYKNTAIDSKAYEINTGWGKLGLNPTANSRTELSYTYQDADHVLYPYLKMDADYDRTDRMNWSYRIQNLSALLQDLKLQVYWDRVEHLMDDRSRFSSSTSPRFYSMQTDASTQTYGAKLQAELKLGPGSLKSGLDYYNRNWDATNRRAMYFNYRDLAMIPDVTIENFGLFGEYTLPLGGKLSLTGGVRGDLTRAKADRANTMVTAGSSKEFSTISANLQLNYTPFKELVIFTGLGRGTRTPDQQELFLDLPGNPAWRGNQGLKATVNHQADLGAKYATDRFYVNASIFYSDLQDYVNFYQASATLKSYQNIHASIWGAELGSQVSLPADLFLRGTLSYTEGRNISGNRPLSEMPPLKGTISIRYDNGSFFAELLETLSREQDRIDSSLNEQKTAGWVTTDLKAGYQYKGFSVTGGINNILDTQYYSHLSYLRDPFVSGVGYRVPENGRNVYLTMAYKF</sequence>
<dbReference type="STRING" id="398767.Glov_1476"/>